<dbReference type="AlphaFoldDB" id="A0A9J6FNR2"/>
<reference evidence="1 2" key="1">
    <citation type="journal article" date="2020" name="Cell">
        <title>Large-Scale Comparative Analyses of Tick Genomes Elucidate Their Genetic Diversity and Vector Capacities.</title>
        <authorList>
            <consortium name="Tick Genome and Microbiome Consortium (TIGMIC)"/>
            <person name="Jia N."/>
            <person name="Wang J."/>
            <person name="Shi W."/>
            <person name="Du L."/>
            <person name="Sun Y."/>
            <person name="Zhan W."/>
            <person name="Jiang J.F."/>
            <person name="Wang Q."/>
            <person name="Zhang B."/>
            <person name="Ji P."/>
            <person name="Bell-Sakyi L."/>
            <person name="Cui X.M."/>
            <person name="Yuan T.T."/>
            <person name="Jiang B.G."/>
            <person name="Yang W.F."/>
            <person name="Lam T.T."/>
            <person name="Chang Q.C."/>
            <person name="Ding S.J."/>
            <person name="Wang X.J."/>
            <person name="Zhu J.G."/>
            <person name="Ruan X.D."/>
            <person name="Zhao L."/>
            <person name="Wei J.T."/>
            <person name="Ye R.Z."/>
            <person name="Que T.C."/>
            <person name="Du C.H."/>
            <person name="Zhou Y.H."/>
            <person name="Cheng J.X."/>
            <person name="Dai P.F."/>
            <person name="Guo W.B."/>
            <person name="Han X.H."/>
            <person name="Huang E.J."/>
            <person name="Li L.F."/>
            <person name="Wei W."/>
            <person name="Gao Y.C."/>
            <person name="Liu J.Z."/>
            <person name="Shao H.Z."/>
            <person name="Wang X."/>
            <person name="Wang C.C."/>
            <person name="Yang T.C."/>
            <person name="Huo Q.B."/>
            <person name="Li W."/>
            <person name="Chen H.Y."/>
            <person name="Chen S.E."/>
            <person name="Zhou L.G."/>
            <person name="Ni X.B."/>
            <person name="Tian J.H."/>
            <person name="Sheng Y."/>
            <person name="Liu T."/>
            <person name="Pan Y.S."/>
            <person name="Xia L.Y."/>
            <person name="Li J."/>
            <person name="Zhao F."/>
            <person name="Cao W.C."/>
        </authorList>
    </citation>
    <scope>NUCLEOTIDE SEQUENCE [LARGE SCALE GENOMIC DNA]</scope>
    <source>
        <strain evidence="1">HaeL-2018</strain>
    </source>
</reference>
<dbReference type="EMBL" id="JABSTR010000002">
    <property type="protein sequence ID" value="KAH9364677.1"/>
    <property type="molecule type" value="Genomic_DNA"/>
</dbReference>
<proteinExistence type="predicted"/>
<organism evidence="1 2">
    <name type="scientific">Haemaphysalis longicornis</name>
    <name type="common">Bush tick</name>
    <dbReference type="NCBI Taxonomy" id="44386"/>
    <lineage>
        <taxon>Eukaryota</taxon>
        <taxon>Metazoa</taxon>
        <taxon>Ecdysozoa</taxon>
        <taxon>Arthropoda</taxon>
        <taxon>Chelicerata</taxon>
        <taxon>Arachnida</taxon>
        <taxon>Acari</taxon>
        <taxon>Parasitiformes</taxon>
        <taxon>Ixodida</taxon>
        <taxon>Ixodoidea</taxon>
        <taxon>Ixodidae</taxon>
        <taxon>Haemaphysalinae</taxon>
        <taxon>Haemaphysalis</taxon>
    </lineage>
</organism>
<name>A0A9J6FNR2_HAELO</name>
<protein>
    <submittedName>
        <fullName evidence="1">Uncharacterized protein</fullName>
    </submittedName>
</protein>
<evidence type="ECO:0000313" key="1">
    <source>
        <dbReference type="EMBL" id="KAH9364677.1"/>
    </source>
</evidence>
<evidence type="ECO:0000313" key="2">
    <source>
        <dbReference type="Proteomes" id="UP000821853"/>
    </source>
</evidence>
<gene>
    <name evidence="1" type="ORF">HPB48_010471</name>
</gene>
<dbReference type="Proteomes" id="UP000821853">
    <property type="component" value="Chromosome 10"/>
</dbReference>
<sequence>MLRFGKVCSGSANAVKLSVWNTDRWVGDAESRQAKAQHDKPFQKSLTEIVGTDKITGSSGRAVTPTIAFAASSAEGPFECNTLCQVDKTWLDQVWIPEVVVQAMGQVKQYKAANNFHPAESSGPKSHYAGGRRLPVHMTGRPLQTYVSWHQSRKCAMKESEETAKMCSKTTLNERCTRRVDFVRRA</sequence>
<accession>A0A9J6FNR2</accession>
<dbReference type="VEuPathDB" id="VectorBase:HLOH_057080"/>
<comment type="caution">
    <text evidence="1">The sequence shown here is derived from an EMBL/GenBank/DDBJ whole genome shotgun (WGS) entry which is preliminary data.</text>
</comment>
<keyword evidence="2" id="KW-1185">Reference proteome</keyword>